<dbReference type="InterPro" id="IPR001584">
    <property type="entry name" value="Integrase_cat-core"/>
</dbReference>
<gene>
    <name evidence="2" type="ORF">SDC9_71563</name>
</gene>
<comment type="caution">
    <text evidence="2">The sequence shown here is derived from an EMBL/GenBank/DDBJ whole genome shotgun (WGS) entry which is preliminary data.</text>
</comment>
<dbReference type="Gene3D" id="3.30.420.10">
    <property type="entry name" value="Ribonuclease H-like superfamily/Ribonuclease H"/>
    <property type="match status" value="1"/>
</dbReference>
<dbReference type="SUPFAM" id="SSF53098">
    <property type="entry name" value="Ribonuclease H-like"/>
    <property type="match status" value="1"/>
</dbReference>
<dbReference type="AlphaFoldDB" id="A0A644YEW2"/>
<accession>A0A644YEW2</accession>
<dbReference type="NCBIfam" id="NF033546">
    <property type="entry name" value="transpos_IS21"/>
    <property type="match status" value="1"/>
</dbReference>
<dbReference type="PROSITE" id="PS50994">
    <property type="entry name" value="INTEGRASE"/>
    <property type="match status" value="1"/>
</dbReference>
<protein>
    <submittedName>
        <fullName evidence="2">IS21 family transposase ISPpu7</fullName>
    </submittedName>
</protein>
<evidence type="ECO:0000259" key="1">
    <source>
        <dbReference type="PROSITE" id="PS50994"/>
    </source>
</evidence>
<dbReference type="InterPro" id="IPR012337">
    <property type="entry name" value="RNaseH-like_sf"/>
</dbReference>
<dbReference type="GO" id="GO:0003676">
    <property type="term" value="F:nucleic acid binding"/>
    <property type="evidence" value="ECO:0007669"/>
    <property type="project" value="InterPro"/>
</dbReference>
<sequence>MATNRNNGIEATLLHLSRRPGEQTEVDWAGKTLTLSDSETGENSFAYLFVGVLAYNQYTYAEAFLNMGQENWISAHVNMFQHFQCVTRILVCDNLKTGVIQADKYSTKLNKTYQELAEHYNTAILPARISAPKDKPNAEGAVGLATRWITATVRNKKFFTLQELNQELHFRLKEINSRLFQKKEGSRLQVFLHEEKPFLAPLPSTPYELAQ</sequence>
<dbReference type="PANTHER" id="PTHR35004:SF8">
    <property type="entry name" value="TRANSPOSASE RV3428C-RELATED"/>
    <property type="match status" value="1"/>
</dbReference>
<dbReference type="PANTHER" id="PTHR35004">
    <property type="entry name" value="TRANSPOSASE RV3428C-RELATED"/>
    <property type="match status" value="1"/>
</dbReference>
<organism evidence="2">
    <name type="scientific">bioreactor metagenome</name>
    <dbReference type="NCBI Taxonomy" id="1076179"/>
    <lineage>
        <taxon>unclassified sequences</taxon>
        <taxon>metagenomes</taxon>
        <taxon>ecological metagenomes</taxon>
    </lineage>
</organism>
<feature type="domain" description="Integrase catalytic" evidence="1">
    <location>
        <begin position="16"/>
        <end position="211"/>
    </location>
</feature>
<dbReference type="EMBL" id="VSSQ01004407">
    <property type="protein sequence ID" value="MPM25073.1"/>
    <property type="molecule type" value="Genomic_DNA"/>
</dbReference>
<evidence type="ECO:0000313" key="2">
    <source>
        <dbReference type="EMBL" id="MPM25073.1"/>
    </source>
</evidence>
<name>A0A644YEW2_9ZZZZ</name>
<dbReference type="InterPro" id="IPR036397">
    <property type="entry name" value="RNaseH_sf"/>
</dbReference>
<reference evidence="2" key="1">
    <citation type="submission" date="2019-08" db="EMBL/GenBank/DDBJ databases">
        <authorList>
            <person name="Kucharzyk K."/>
            <person name="Murdoch R.W."/>
            <person name="Higgins S."/>
            <person name="Loffler F."/>
        </authorList>
    </citation>
    <scope>NUCLEOTIDE SEQUENCE</scope>
</reference>
<proteinExistence type="predicted"/>
<dbReference type="GO" id="GO:0015074">
    <property type="term" value="P:DNA integration"/>
    <property type="evidence" value="ECO:0007669"/>
    <property type="project" value="InterPro"/>
</dbReference>